<keyword evidence="6 8" id="KW-0472">Membrane</keyword>
<feature type="transmembrane region" description="Helical" evidence="8">
    <location>
        <begin position="295"/>
        <end position="316"/>
    </location>
</feature>
<evidence type="ECO:0000256" key="1">
    <source>
        <dbReference type="ARBA" id="ARBA00004651"/>
    </source>
</evidence>
<evidence type="ECO:0000256" key="2">
    <source>
        <dbReference type="ARBA" id="ARBA00005327"/>
    </source>
</evidence>
<feature type="transmembrane region" description="Helical" evidence="8">
    <location>
        <begin position="451"/>
        <end position="476"/>
    </location>
</feature>
<comment type="similarity">
    <text evidence="2">Belongs to the insect chemoreceptor superfamily. Gustatory receptor (GR) family. Gr5a subfamily.</text>
</comment>
<comment type="caution">
    <text evidence="9">The sequence shown here is derived from an EMBL/GenBank/DDBJ whole genome shotgun (WGS) entry which is preliminary data.</text>
</comment>
<dbReference type="GO" id="GO:0008527">
    <property type="term" value="F:taste receptor activity"/>
    <property type="evidence" value="ECO:0007669"/>
    <property type="project" value="InterPro"/>
</dbReference>
<dbReference type="EMBL" id="JACMRX010000003">
    <property type="protein sequence ID" value="KAF7993536.1"/>
    <property type="molecule type" value="Genomic_DNA"/>
</dbReference>
<feature type="transmembrane region" description="Helical" evidence="8">
    <location>
        <begin position="424"/>
        <end position="445"/>
    </location>
</feature>
<evidence type="ECO:0000313" key="10">
    <source>
        <dbReference type="Proteomes" id="UP000639338"/>
    </source>
</evidence>
<evidence type="ECO:0000256" key="3">
    <source>
        <dbReference type="ARBA" id="ARBA00022475"/>
    </source>
</evidence>
<evidence type="ECO:0000256" key="6">
    <source>
        <dbReference type="ARBA" id="ARBA00023136"/>
    </source>
</evidence>
<evidence type="ECO:0008006" key="11">
    <source>
        <dbReference type="Google" id="ProtNLM"/>
    </source>
</evidence>
<keyword evidence="10" id="KW-1185">Reference proteome</keyword>
<evidence type="ECO:0000313" key="9">
    <source>
        <dbReference type="EMBL" id="KAF7993536.1"/>
    </source>
</evidence>
<evidence type="ECO:0000256" key="4">
    <source>
        <dbReference type="ARBA" id="ARBA00022692"/>
    </source>
</evidence>
<evidence type="ECO:0000256" key="5">
    <source>
        <dbReference type="ARBA" id="ARBA00022989"/>
    </source>
</evidence>
<organism evidence="9 10">
    <name type="scientific">Aphidius gifuensis</name>
    <name type="common">Parasitoid wasp</name>
    <dbReference type="NCBI Taxonomy" id="684658"/>
    <lineage>
        <taxon>Eukaryota</taxon>
        <taxon>Metazoa</taxon>
        <taxon>Ecdysozoa</taxon>
        <taxon>Arthropoda</taxon>
        <taxon>Hexapoda</taxon>
        <taxon>Insecta</taxon>
        <taxon>Pterygota</taxon>
        <taxon>Neoptera</taxon>
        <taxon>Endopterygota</taxon>
        <taxon>Hymenoptera</taxon>
        <taxon>Apocrita</taxon>
        <taxon>Ichneumonoidea</taxon>
        <taxon>Braconidae</taxon>
        <taxon>Aphidiinae</taxon>
        <taxon>Aphidius</taxon>
    </lineage>
</organism>
<dbReference type="PANTHER" id="PTHR21421">
    <property type="entry name" value="GUSTATORY RECEPTOR"/>
    <property type="match status" value="1"/>
</dbReference>
<keyword evidence="7" id="KW-0675">Receptor</keyword>
<dbReference type="OrthoDB" id="5800391at2759"/>
<feature type="transmembrane region" description="Helical" evidence="8">
    <location>
        <begin position="162"/>
        <end position="183"/>
    </location>
</feature>
<keyword evidence="3" id="KW-1003">Cell membrane</keyword>
<proteinExistence type="inferred from homology"/>
<feature type="transmembrane region" description="Helical" evidence="8">
    <location>
        <begin position="195"/>
        <end position="218"/>
    </location>
</feature>
<dbReference type="GO" id="GO:0050916">
    <property type="term" value="P:sensory perception of sweet taste"/>
    <property type="evidence" value="ECO:0007669"/>
    <property type="project" value="UniProtKB-ARBA"/>
</dbReference>
<dbReference type="AlphaFoldDB" id="A0A834XVF3"/>
<accession>A0A834XVF3</accession>
<dbReference type="Proteomes" id="UP000639338">
    <property type="component" value="Unassembled WGS sequence"/>
</dbReference>
<dbReference type="PANTHER" id="PTHR21421:SF29">
    <property type="entry name" value="GUSTATORY RECEPTOR 5A FOR TREHALOSE-RELATED"/>
    <property type="match status" value="1"/>
</dbReference>
<sequence length="536" mass="60654">MSIEPCEIVIDEASQTDNEDNTDSFHFPPRSRRVIDNASSAIQQSPVFINQTTTRKKSHKNYLNNVHDFHSAMGPIITIGQYFGVFAIDGIKNPTPETMTFKIKSFRTIYSCGLAIGLTERYKAMNEHVSDLIKSNCQPINWSRLKIHYEMLSDLVRETDRVISPLIFLSIGSNIYFICIYLLDGLIPQHDGILNAIYFFGGFVLLVIKTIAVILFAARINDESKKPILFLSKCPVQGPSFELAIGLTEMYKAMNEHVSDLIKSNCQPINWSRLKIHYEMLSDLVRETDRVISPLILLSIGSNIYFICMYLLGGLIPEHDGILNAIHFFGWFGLLVIKTVAVILFAARINDESKKPILLLSKCPVQGPSFEVAIGLTERYKAMNEHVSDLIKSNCQPINWSCFKIHYEMLSDLVRETDRVISPLILLFIGSNIYFICIYLLGGLIPKQDGILNAIHFFGAFGFLVIKTIAVILFAARINDESKKPILLLSKCPVQGPLFEPQWLQLQLSIDEVALTAMNFFSITRKFLITVLCNFY</sequence>
<dbReference type="Pfam" id="PF06151">
    <property type="entry name" value="Trehalose_recp"/>
    <property type="match status" value="3"/>
</dbReference>
<feature type="transmembrane region" description="Helical" evidence="8">
    <location>
        <begin position="328"/>
        <end position="347"/>
    </location>
</feature>
<dbReference type="InterPro" id="IPR009318">
    <property type="entry name" value="Gustatory_rcpt"/>
</dbReference>
<gene>
    <name evidence="9" type="ORF">HCN44_010131</name>
</gene>
<keyword evidence="4 8" id="KW-0812">Transmembrane</keyword>
<evidence type="ECO:0000256" key="8">
    <source>
        <dbReference type="SAM" id="Phobius"/>
    </source>
</evidence>
<comment type="subcellular location">
    <subcellularLocation>
        <location evidence="1">Cell membrane</location>
        <topology evidence="1">Multi-pass membrane protein</topology>
    </subcellularLocation>
</comment>
<evidence type="ECO:0000256" key="7">
    <source>
        <dbReference type="ARBA" id="ARBA00023170"/>
    </source>
</evidence>
<protein>
    <recommendedName>
        <fullName evidence="11">Gustatory receptor</fullName>
    </recommendedName>
</protein>
<keyword evidence="5 8" id="KW-1133">Transmembrane helix</keyword>
<dbReference type="GO" id="GO:0005886">
    <property type="term" value="C:plasma membrane"/>
    <property type="evidence" value="ECO:0007669"/>
    <property type="project" value="UniProtKB-SubCell"/>
</dbReference>
<reference evidence="9 10" key="1">
    <citation type="submission" date="2020-08" db="EMBL/GenBank/DDBJ databases">
        <title>Aphidius gifuensis genome sequencing and assembly.</title>
        <authorList>
            <person name="Du Z."/>
        </authorList>
    </citation>
    <scope>NUCLEOTIDE SEQUENCE [LARGE SCALE GENOMIC DNA]</scope>
    <source>
        <strain evidence="9">YNYX2018</strain>
        <tissue evidence="9">Adults</tissue>
    </source>
</reference>
<name>A0A834XVF3_APHGI</name>